<sequence length="275" mass="31434">MDYANPHAATMHYSFVEEVVQFCGGCWLVLWTTKTSRYKVHNMGCTSVTNKSFFRRVLGWASWLRILVFADVSGRIDHRHCSDSTVLGVQKTFRSLLSIDWRRRKPGMGSFLSHHTLTSFIPQGESWNLSKSVRMKEESVICVGGWTTCISSPLFVLLIPLTFLRYRPPPPRRRMYLVSSLTFGILLLIRASLAQSAPYIYQDSNEDEEALIDRLASLAASTGSQQYSKHQIYPNYDASPLGGYVGDFNDDLAREYLAKLPPQFGYRPDDVRYYM</sequence>
<name>A0A226EJH5_FOLCA</name>
<evidence type="ECO:0000256" key="1">
    <source>
        <dbReference type="SAM" id="Phobius"/>
    </source>
</evidence>
<keyword evidence="1" id="KW-0812">Transmembrane</keyword>
<evidence type="ECO:0000313" key="2">
    <source>
        <dbReference type="EMBL" id="OXA56706.1"/>
    </source>
</evidence>
<reference evidence="2 3" key="1">
    <citation type="submission" date="2015-12" db="EMBL/GenBank/DDBJ databases">
        <title>The genome of Folsomia candida.</title>
        <authorList>
            <person name="Faddeeva A."/>
            <person name="Derks M.F."/>
            <person name="Anvar Y."/>
            <person name="Smit S."/>
            <person name="Van Straalen N."/>
            <person name="Roelofs D."/>
        </authorList>
    </citation>
    <scope>NUCLEOTIDE SEQUENCE [LARGE SCALE GENOMIC DNA]</scope>
    <source>
        <strain evidence="2 3">VU population</strain>
        <tissue evidence="2">Whole body</tissue>
    </source>
</reference>
<comment type="caution">
    <text evidence="2">The sequence shown here is derived from an EMBL/GenBank/DDBJ whole genome shotgun (WGS) entry which is preliminary data.</text>
</comment>
<evidence type="ECO:0000313" key="3">
    <source>
        <dbReference type="Proteomes" id="UP000198287"/>
    </source>
</evidence>
<gene>
    <name evidence="2" type="ORF">Fcan01_08072</name>
</gene>
<protein>
    <submittedName>
        <fullName evidence="2">Uncharacterized protein</fullName>
    </submittedName>
</protein>
<accession>A0A226EJH5</accession>
<proteinExistence type="predicted"/>
<feature type="transmembrane region" description="Helical" evidence="1">
    <location>
        <begin position="175"/>
        <end position="193"/>
    </location>
</feature>
<dbReference type="AlphaFoldDB" id="A0A226EJH5"/>
<organism evidence="2 3">
    <name type="scientific">Folsomia candida</name>
    <name type="common">Springtail</name>
    <dbReference type="NCBI Taxonomy" id="158441"/>
    <lineage>
        <taxon>Eukaryota</taxon>
        <taxon>Metazoa</taxon>
        <taxon>Ecdysozoa</taxon>
        <taxon>Arthropoda</taxon>
        <taxon>Hexapoda</taxon>
        <taxon>Collembola</taxon>
        <taxon>Entomobryomorpha</taxon>
        <taxon>Isotomoidea</taxon>
        <taxon>Isotomidae</taxon>
        <taxon>Proisotominae</taxon>
        <taxon>Folsomia</taxon>
    </lineage>
</organism>
<dbReference type="Proteomes" id="UP000198287">
    <property type="component" value="Unassembled WGS sequence"/>
</dbReference>
<keyword evidence="1" id="KW-0472">Membrane</keyword>
<keyword evidence="1" id="KW-1133">Transmembrane helix</keyword>
<dbReference type="OrthoDB" id="6270617at2759"/>
<keyword evidence="3" id="KW-1185">Reference proteome</keyword>
<dbReference type="EMBL" id="LNIX01000003">
    <property type="protein sequence ID" value="OXA56706.1"/>
    <property type="molecule type" value="Genomic_DNA"/>
</dbReference>
<feature type="transmembrane region" description="Helical" evidence="1">
    <location>
        <begin position="140"/>
        <end position="163"/>
    </location>
</feature>